<evidence type="ECO:0000256" key="5">
    <source>
        <dbReference type="ARBA" id="ARBA00022679"/>
    </source>
</evidence>
<dbReference type="Proteomes" id="UP000248706">
    <property type="component" value="Unassembled WGS sequence"/>
</dbReference>
<keyword evidence="4" id="KW-0328">Glycosyltransferase</keyword>
<dbReference type="InterPro" id="IPR007315">
    <property type="entry name" value="PIG-V/Gpi18"/>
</dbReference>
<dbReference type="AlphaFoldDB" id="A0A328VMM0"/>
<evidence type="ECO:0000313" key="11">
    <source>
        <dbReference type="EMBL" id="RAQ98101.1"/>
    </source>
</evidence>
<keyword evidence="5" id="KW-0808">Transferase</keyword>
<keyword evidence="8 10" id="KW-1133">Transmembrane helix</keyword>
<keyword evidence="12" id="KW-1185">Reference proteome</keyword>
<dbReference type="GO" id="GO:0000009">
    <property type="term" value="F:alpha-1,6-mannosyltransferase activity"/>
    <property type="evidence" value="ECO:0007669"/>
    <property type="project" value="InterPro"/>
</dbReference>
<dbReference type="GO" id="GO:0016020">
    <property type="term" value="C:membrane"/>
    <property type="evidence" value="ECO:0007669"/>
    <property type="project" value="GOC"/>
</dbReference>
<evidence type="ECO:0000313" key="12">
    <source>
        <dbReference type="Proteomes" id="UP000248706"/>
    </source>
</evidence>
<dbReference type="PANTHER" id="PTHR12468:SF2">
    <property type="entry name" value="GPI MANNOSYLTRANSFERASE 2"/>
    <property type="match status" value="1"/>
</dbReference>
<sequence>MKRAPTADILWLFILTRIALIVVTYFAYTLLHGPRPPQYIAPPVSLLATAMSWKRWDAIHYVEIAQFGYRSPFDSAFFPLFPLLISICAHLVGNHGYLLFGMLISNLALLGALFTLYQLASEALGDQVSRRTLLYLCIFPTAFFFFAAYNESLFLLLVTGCFLALRRRRWWLAGLLGMLASLTRSPGILLVLPFLWEAWIARDNLGLLAEPAERSHWRAFLWRALPVVLIPVGTALYSLYCWHLFHSPFSFAAVQYRWSHRTVWPWEGIWKALVELFWLQPVGSLFSVHLVLDLSATLGFIVLAVLGWRRLRFSYTLWMAALLLLYLVEPSINQPDSLISNQRFVLEMFPGFMTLAALACEHRRLHQAITLIFPPLLATLTIIFIMGLWMV</sequence>
<comment type="caution">
    <text evidence="11">The sequence shown here is derived from an EMBL/GenBank/DDBJ whole genome shotgun (WGS) entry which is preliminary data.</text>
</comment>
<feature type="transmembrane region" description="Helical" evidence="10">
    <location>
        <begin position="170"/>
        <end position="199"/>
    </location>
</feature>
<feature type="transmembrane region" description="Helical" evidence="10">
    <location>
        <begin position="220"/>
        <end position="240"/>
    </location>
</feature>
<accession>A0A328VMM0</accession>
<feature type="transmembrane region" description="Helical" evidence="10">
    <location>
        <begin position="98"/>
        <end position="120"/>
    </location>
</feature>
<comment type="subcellular location">
    <subcellularLocation>
        <location evidence="1">Endoplasmic reticulum membrane</location>
        <topology evidence="1">Multi-pass membrane protein</topology>
    </subcellularLocation>
</comment>
<keyword evidence="7" id="KW-0256">Endoplasmic reticulum</keyword>
<dbReference type="GO" id="GO:0004376">
    <property type="term" value="F:GPI mannosyltransferase activity"/>
    <property type="evidence" value="ECO:0007669"/>
    <property type="project" value="InterPro"/>
</dbReference>
<evidence type="ECO:0000256" key="8">
    <source>
        <dbReference type="ARBA" id="ARBA00022989"/>
    </source>
</evidence>
<name>A0A328VMM0_9CHLR</name>
<dbReference type="RefSeq" id="WP_112433082.1">
    <property type="nucleotide sequence ID" value="NZ_MCIF01000002.1"/>
</dbReference>
<evidence type="ECO:0000256" key="7">
    <source>
        <dbReference type="ARBA" id="ARBA00022824"/>
    </source>
</evidence>
<reference evidence="11 12" key="1">
    <citation type="submission" date="2016-08" db="EMBL/GenBank/DDBJ databases">
        <title>Analysis of Carbohydrate Active Enzymes in Thermogemmatispora T81 Reveals Carbohydrate Degradation Ability.</title>
        <authorList>
            <person name="Tomazini A."/>
            <person name="Lal S."/>
            <person name="Stott M."/>
            <person name="Henrissat B."/>
            <person name="Polikarpov I."/>
            <person name="Sparling R."/>
            <person name="Levin D.B."/>
        </authorList>
    </citation>
    <scope>NUCLEOTIDE SEQUENCE [LARGE SCALE GENOMIC DNA]</scope>
    <source>
        <strain evidence="11 12">T81</strain>
    </source>
</reference>
<proteinExistence type="predicted"/>
<dbReference type="Pfam" id="PF04188">
    <property type="entry name" value="Mannosyl_trans2"/>
    <property type="match status" value="1"/>
</dbReference>
<evidence type="ECO:0008006" key="13">
    <source>
        <dbReference type="Google" id="ProtNLM"/>
    </source>
</evidence>
<evidence type="ECO:0000256" key="1">
    <source>
        <dbReference type="ARBA" id="ARBA00004477"/>
    </source>
</evidence>
<keyword evidence="9 10" id="KW-0472">Membrane</keyword>
<dbReference type="GO" id="GO:0006506">
    <property type="term" value="P:GPI anchor biosynthetic process"/>
    <property type="evidence" value="ECO:0007669"/>
    <property type="project" value="UniProtKB-UniPathway"/>
</dbReference>
<feature type="transmembrane region" description="Helical" evidence="10">
    <location>
        <begin position="132"/>
        <end position="150"/>
    </location>
</feature>
<evidence type="ECO:0000256" key="3">
    <source>
        <dbReference type="ARBA" id="ARBA00022502"/>
    </source>
</evidence>
<evidence type="ECO:0000256" key="10">
    <source>
        <dbReference type="SAM" id="Phobius"/>
    </source>
</evidence>
<feature type="transmembrane region" description="Helical" evidence="10">
    <location>
        <begin position="286"/>
        <end position="308"/>
    </location>
</feature>
<comment type="pathway">
    <text evidence="2">Glycolipid biosynthesis; glycosylphosphatidylinositol-anchor biosynthesis.</text>
</comment>
<gene>
    <name evidence="11" type="ORF">A4R35_21350</name>
</gene>
<dbReference type="OrthoDB" id="2379640at2"/>
<evidence type="ECO:0000256" key="4">
    <source>
        <dbReference type="ARBA" id="ARBA00022676"/>
    </source>
</evidence>
<evidence type="ECO:0000256" key="9">
    <source>
        <dbReference type="ARBA" id="ARBA00023136"/>
    </source>
</evidence>
<organism evidence="11 12">
    <name type="scientific">Thermogemmatispora tikiterensis</name>
    <dbReference type="NCBI Taxonomy" id="1825093"/>
    <lineage>
        <taxon>Bacteria</taxon>
        <taxon>Bacillati</taxon>
        <taxon>Chloroflexota</taxon>
        <taxon>Ktedonobacteria</taxon>
        <taxon>Thermogemmatisporales</taxon>
        <taxon>Thermogemmatisporaceae</taxon>
        <taxon>Thermogemmatispora</taxon>
    </lineage>
</organism>
<dbReference type="EMBL" id="MCIF01000002">
    <property type="protein sequence ID" value="RAQ98101.1"/>
    <property type="molecule type" value="Genomic_DNA"/>
</dbReference>
<feature type="transmembrane region" description="Helical" evidence="10">
    <location>
        <begin position="9"/>
        <end position="31"/>
    </location>
</feature>
<evidence type="ECO:0000256" key="2">
    <source>
        <dbReference type="ARBA" id="ARBA00004687"/>
    </source>
</evidence>
<dbReference type="UniPathway" id="UPA00196"/>
<evidence type="ECO:0000256" key="6">
    <source>
        <dbReference type="ARBA" id="ARBA00022692"/>
    </source>
</evidence>
<feature type="transmembrane region" description="Helical" evidence="10">
    <location>
        <begin position="368"/>
        <end position="390"/>
    </location>
</feature>
<dbReference type="PANTHER" id="PTHR12468">
    <property type="entry name" value="GPI MANNOSYLTRANSFERASE 2"/>
    <property type="match status" value="1"/>
</dbReference>
<keyword evidence="6 10" id="KW-0812">Transmembrane</keyword>
<dbReference type="GO" id="GO:0031501">
    <property type="term" value="C:mannosyltransferase complex"/>
    <property type="evidence" value="ECO:0007669"/>
    <property type="project" value="TreeGrafter"/>
</dbReference>
<protein>
    <recommendedName>
        <fullName evidence="13">Glycosyltransferase RgtA/B/C/D-like domain-containing protein</fullName>
    </recommendedName>
</protein>
<keyword evidence="3" id="KW-0337">GPI-anchor biosynthesis</keyword>